<evidence type="ECO:0000259" key="3">
    <source>
        <dbReference type="Pfam" id="PF08620"/>
    </source>
</evidence>
<dbReference type="InterPro" id="IPR013929">
    <property type="entry name" value="RPAP1_C"/>
</dbReference>
<dbReference type="InterPro" id="IPR013930">
    <property type="entry name" value="RPAP1_N"/>
</dbReference>
<feature type="compositionally biased region" description="Low complexity" evidence="2">
    <location>
        <begin position="84"/>
        <end position="101"/>
    </location>
</feature>
<feature type="region of interest" description="Disordered" evidence="2">
    <location>
        <begin position="155"/>
        <end position="265"/>
    </location>
</feature>
<feature type="compositionally biased region" description="Basic and acidic residues" evidence="2">
    <location>
        <begin position="108"/>
        <end position="120"/>
    </location>
</feature>
<comment type="similarity">
    <text evidence="1">Belongs to the RPAP1 family.</text>
</comment>
<dbReference type="Pfam" id="PF08621">
    <property type="entry name" value="RPAP1_N"/>
    <property type="match status" value="1"/>
</dbReference>
<protein>
    <recommendedName>
        <fullName evidence="7">Transcription factor Rba50</fullName>
    </recommendedName>
</protein>
<keyword evidence="6" id="KW-1185">Reference proteome</keyword>
<organism evidence="5 6">
    <name type="scientific">Monascus purpureus</name>
    <name type="common">Red mold</name>
    <name type="synonym">Monascus anka</name>
    <dbReference type="NCBI Taxonomy" id="5098"/>
    <lineage>
        <taxon>Eukaryota</taxon>
        <taxon>Fungi</taxon>
        <taxon>Dikarya</taxon>
        <taxon>Ascomycota</taxon>
        <taxon>Pezizomycotina</taxon>
        <taxon>Eurotiomycetes</taxon>
        <taxon>Eurotiomycetidae</taxon>
        <taxon>Eurotiales</taxon>
        <taxon>Aspergillaceae</taxon>
        <taxon>Monascus</taxon>
    </lineage>
</organism>
<evidence type="ECO:0000259" key="4">
    <source>
        <dbReference type="Pfam" id="PF08621"/>
    </source>
</evidence>
<comment type="caution">
    <text evidence="5">The sequence shown here is derived from an EMBL/GenBank/DDBJ whole genome shotgun (WGS) entry which is preliminary data.</text>
</comment>
<feature type="domain" description="RPAP1 C-terminal" evidence="3">
    <location>
        <begin position="312"/>
        <end position="378"/>
    </location>
</feature>
<feature type="domain" description="RPAP1 N-terminal" evidence="4">
    <location>
        <begin position="113"/>
        <end position="156"/>
    </location>
</feature>
<evidence type="ECO:0000313" key="6">
    <source>
        <dbReference type="Proteomes" id="UP000319663"/>
    </source>
</evidence>
<reference evidence="5 6" key="1">
    <citation type="submission" date="2019-06" db="EMBL/GenBank/DDBJ databases">
        <title>Wine fermentation using esterase from Monascus purpureus.</title>
        <authorList>
            <person name="Geng C."/>
            <person name="Zhang Y."/>
        </authorList>
    </citation>
    <scope>NUCLEOTIDE SEQUENCE [LARGE SCALE GENOMIC DNA]</scope>
    <source>
        <strain evidence="5">HQ1</strain>
    </source>
</reference>
<dbReference type="GO" id="GO:0006366">
    <property type="term" value="P:transcription by RNA polymerase II"/>
    <property type="evidence" value="ECO:0007669"/>
    <property type="project" value="InterPro"/>
</dbReference>
<dbReference type="STRING" id="5098.A0A507QPZ2"/>
<evidence type="ECO:0000256" key="1">
    <source>
        <dbReference type="ARBA" id="ARBA00009953"/>
    </source>
</evidence>
<evidence type="ECO:0008006" key="7">
    <source>
        <dbReference type="Google" id="ProtNLM"/>
    </source>
</evidence>
<gene>
    <name evidence="5" type="ORF">MPDQ_000353</name>
</gene>
<evidence type="ECO:0000256" key="2">
    <source>
        <dbReference type="SAM" id="MobiDB-lite"/>
    </source>
</evidence>
<name>A0A507QPZ2_MONPU</name>
<feature type="compositionally biased region" description="Basic and acidic residues" evidence="2">
    <location>
        <begin position="172"/>
        <end position="182"/>
    </location>
</feature>
<accession>A0A507QPZ2</accession>
<dbReference type="PANTHER" id="PTHR21483:SF18">
    <property type="entry name" value="RNA POLYMERASE II-ASSOCIATED PROTEIN 1"/>
    <property type="match status" value="1"/>
</dbReference>
<feature type="compositionally biased region" description="Low complexity" evidence="2">
    <location>
        <begin position="248"/>
        <end position="263"/>
    </location>
</feature>
<feature type="compositionally biased region" description="Basic and acidic residues" evidence="2">
    <location>
        <begin position="424"/>
        <end position="435"/>
    </location>
</feature>
<dbReference type="Pfam" id="PF08620">
    <property type="entry name" value="RPAP1_C"/>
    <property type="match status" value="1"/>
</dbReference>
<dbReference type="Proteomes" id="UP000319663">
    <property type="component" value="Unassembled WGS sequence"/>
</dbReference>
<feature type="region of interest" description="Disordered" evidence="2">
    <location>
        <begin position="415"/>
        <end position="447"/>
    </location>
</feature>
<dbReference type="AlphaFoldDB" id="A0A507QPZ2"/>
<sequence length="486" mass="52522">MFAGERFVLDLDDPTPDLSHPTVPDPSLSSIASPSLGLIGEIRERHPATAPAPPKPPSGTTGFPQHKQRIRQSAFKQQRFQKQSAAPSTPAAPTSPAPSTSLQPATLEDEKRAIDEENKQRLAAMSPSQIEEERVELMSSIDPSLLQRFLRRARIDDDDEDNWPVQQTSAEEEQRQPEEGKGVPKKSVSFDILETPVAKSLPDPATTKINPVSEDLPPAHPPQDLHPASEFPSHASFHFPTPPPRQNPMPNLDPSSPSFLSDLQTHYFPDLPHDPSLISWLQPPRADPEDPESSLSAYHPASSAVSVAPAFIRFSLIGTILSPSTSLSLPTSLGLHHHGDDPHAAGYTIPELAILSRSSFPAQRCIAWQVLGRILFRLGKGQFGERGSTLVEGLWSVIEREAVIAGMLAEADGGSSSNPYHIKTGAEKDTDKDKGSMQNNSSAKEGGVAIGKHASAKAWAVEGVWLWQMGGGGDRGLLKEGAVRSQ</sequence>
<dbReference type="InterPro" id="IPR039913">
    <property type="entry name" value="RPAP1/Rba50"/>
</dbReference>
<dbReference type="EMBL" id="VIFY01000104">
    <property type="protein sequence ID" value="TQB70529.1"/>
    <property type="molecule type" value="Genomic_DNA"/>
</dbReference>
<feature type="region of interest" description="Disordered" evidence="2">
    <location>
        <begin position="278"/>
        <end position="297"/>
    </location>
</feature>
<feature type="compositionally biased region" description="Polar residues" evidence="2">
    <location>
        <begin position="74"/>
        <end position="83"/>
    </location>
</feature>
<dbReference type="OrthoDB" id="348201at2759"/>
<proteinExistence type="inferred from homology"/>
<feature type="region of interest" description="Disordered" evidence="2">
    <location>
        <begin position="1"/>
        <end position="143"/>
    </location>
</feature>
<evidence type="ECO:0000313" key="5">
    <source>
        <dbReference type="EMBL" id="TQB70529.1"/>
    </source>
</evidence>
<dbReference type="PANTHER" id="PTHR21483">
    <property type="entry name" value="RNA POLYMERASE II-ASSOCIATED PROTEIN 1"/>
    <property type="match status" value="1"/>
</dbReference>